<dbReference type="AlphaFoldDB" id="A0A8T5GEG6"/>
<gene>
    <name evidence="2" type="ORF">HON47_01915</name>
</gene>
<comment type="caution">
    <text evidence="2">The sequence shown here is derived from an EMBL/GenBank/DDBJ whole genome shotgun (WGS) entry which is preliminary data.</text>
</comment>
<evidence type="ECO:0000313" key="2">
    <source>
        <dbReference type="EMBL" id="MBT4870302.1"/>
    </source>
</evidence>
<dbReference type="EMBL" id="JABJNZ010000027">
    <property type="protein sequence ID" value="MBT4870302.1"/>
    <property type="molecule type" value="Genomic_DNA"/>
</dbReference>
<feature type="transmembrane region" description="Helical" evidence="1">
    <location>
        <begin position="12"/>
        <end position="33"/>
    </location>
</feature>
<dbReference type="Pfam" id="PF04021">
    <property type="entry name" value="Class_IIIsignal"/>
    <property type="match status" value="1"/>
</dbReference>
<reference evidence="2" key="1">
    <citation type="journal article" date="2021" name="ISME J.">
        <title>Mercury methylation by metabolically versatile and cosmopolitan marine bacteria.</title>
        <authorList>
            <person name="Lin H."/>
            <person name="Ascher D.B."/>
            <person name="Myung Y."/>
            <person name="Lamborg C.H."/>
            <person name="Hallam S.J."/>
            <person name="Gionfriddo C.M."/>
            <person name="Holt K.E."/>
            <person name="Moreau J.W."/>
        </authorList>
    </citation>
    <scope>NUCLEOTIDE SEQUENCE</scope>
    <source>
        <strain evidence="2">SI075_bin30</strain>
    </source>
</reference>
<keyword evidence="1" id="KW-0812">Transmembrane</keyword>
<sequence>MNKRGQGTIEYMLIMAIILVIGLVVVGLVSGFFSPAQGINEQESRLYWASQPLAIIDGYVDTDGNGIFVIRNNEAYDINFSTITIDSATTNVLSGAGKSLTNGQKYSMTITGLTPCTSTSQSYSISMEYITKYGITKNTSAHGYVVFCVPQISTSGTTTSTPGSGITVTGDPVAGALILWDSGASAYTASSKTGDNNGIVIDGNTMCFSGTSCDANIDWNGTDLVLADPN</sequence>
<organism evidence="2 3">
    <name type="scientific">Candidatus Iainarchaeum sp</name>
    <dbReference type="NCBI Taxonomy" id="3101447"/>
    <lineage>
        <taxon>Archaea</taxon>
        <taxon>Candidatus Iainarchaeota</taxon>
        <taxon>Candidatus Iainarchaeia</taxon>
        <taxon>Candidatus Iainarchaeales</taxon>
        <taxon>Candidatus Iainarchaeaceae</taxon>
        <taxon>Candidatus Iainarchaeum</taxon>
    </lineage>
</organism>
<accession>A0A8T5GEG6</accession>
<keyword evidence="1" id="KW-1133">Transmembrane helix</keyword>
<evidence type="ECO:0000313" key="3">
    <source>
        <dbReference type="Proteomes" id="UP000722459"/>
    </source>
</evidence>
<evidence type="ECO:0000256" key="1">
    <source>
        <dbReference type="SAM" id="Phobius"/>
    </source>
</evidence>
<name>A0A8T5GEG6_9ARCH</name>
<keyword evidence="1" id="KW-0472">Membrane</keyword>
<dbReference type="Proteomes" id="UP000722459">
    <property type="component" value="Unassembled WGS sequence"/>
</dbReference>
<proteinExistence type="predicted"/>
<protein>
    <submittedName>
        <fullName evidence="2">Class III signal peptide-containing protein</fullName>
    </submittedName>
</protein>
<dbReference type="InterPro" id="IPR007166">
    <property type="entry name" value="Class3_signal_pept_motif"/>
</dbReference>